<comment type="caution">
    <text evidence="2">The sequence shown here is derived from an EMBL/GenBank/DDBJ whole genome shotgun (WGS) entry which is preliminary data.</text>
</comment>
<keyword evidence="1" id="KW-0732">Signal</keyword>
<feature type="chain" id="PRO_5032401939" evidence="1">
    <location>
        <begin position="22"/>
        <end position="192"/>
    </location>
</feature>
<organism evidence="2 3">
    <name type="scientific">Coptis chinensis</name>
    <dbReference type="NCBI Taxonomy" id="261450"/>
    <lineage>
        <taxon>Eukaryota</taxon>
        <taxon>Viridiplantae</taxon>
        <taxon>Streptophyta</taxon>
        <taxon>Embryophyta</taxon>
        <taxon>Tracheophyta</taxon>
        <taxon>Spermatophyta</taxon>
        <taxon>Magnoliopsida</taxon>
        <taxon>Ranunculales</taxon>
        <taxon>Ranunculaceae</taxon>
        <taxon>Coptidoideae</taxon>
        <taxon>Coptis</taxon>
    </lineage>
</organism>
<evidence type="ECO:0000256" key="1">
    <source>
        <dbReference type="SAM" id="SignalP"/>
    </source>
</evidence>
<keyword evidence="3" id="KW-1185">Reference proteome</keyword>
<accession>A0A835H3B8</accession>
<gene>
    <name evidence="2" type="ORF">IFM89_004163</name>
</gene>
<dbReference type="AlphaFoldDB" id="A0A835H3B8"/>
<name>A0A835H3B8_9MAGN</name>
<dbReference type="GO" id="GO:0035267">
    <property type="term" value="C:NuA4 histone acetyltransferase complex"/>
    <property type="evidence" value="ECO:0007669"/>
    <property type="project" value="InterPro"/>
</dbReference>
<proteinExistence type="predicted"/>
<dbReference type="PANTHER" id="PTHR46774:SF3">
    <property type="entry name" value="CHROMATIN MODIFICATION-RELATED PROTEIN EAF1 A-RELATED"/>
    <property type="match status" value="1"/>
</dbReference>
<feature type="signal peptide" evidence="1">
    <location>
        <begin position="1"/>
        <end position="21"/>
    </location>
</feature>
<dbReference type="Proteomes" id="UP000631114">
    <property type="component" value="Unassembled WGS sequence"/>
</dbReference>
<dbReference type="PANTHER" id="PTHR46774">
    <property type="entry name" value="CHROMATIN MODIFICATION-RELATED PROTEIN EAF1 A-RELATED"/>
    <property type="match status" value="1"/>
</dbReference>
<dbReference type="EMBL" id="JADFTS010000008">
    <property type="protein sequence ID" value="KAF9591465.1"/>
    <property type="molecule type" value="Genomic_DNA"/>
</dbReference>
<reference evidence="2 3" key="1">
    <citation type="submission" date="2020-10" db="EMBL/GenBank/DDBJ databases">
        <title>The Coptis chinensis genome and diversification of protoberbering-type alkaloids.</title>
        <authorList>
            <person name="Wang B."/>
            <person name="Shu S."/>
            <person name="Song C."/>
            <person name="Liu Y."/>
        </authorList>
    </citation>
    <scope>NUCLEOTIDE SEQUENCE [LARGE SCALE GENOMIC DNA]</scope>
    <source>
        <strain evidence="2">HL-2020</strain>
        <tissue evidence="2">Leaf</tissue>
    </source>
</reference>
<protein>
    <submittedName>
        <fullName evidence="2">Uncharacterized protein</fullName>
    </submittedName>
</protein>
<dbReference type="OrthoDB" id="372624at2759"/>
<dbReference type="InterPro" id="IPR044798">
    <property type="entry name" value="EAF1A/B"/>
</dbReference>
<evidence type="ECO:0000313" key="3">
    <source>
        <dbReference type="Proteomes" id="UP000631114"/>
    </source>
</evidence>
<sequence length="192" mass="20862">MPARQSGHLLSLYMIWVQTGSLSVMPSVVLCNLRNAGDGVDSVEDSGSSQPYPSTLPGIPKGSARQFFQCLQGPMEEDTLKSHFECAGTTSSSLDLGSYSTSTSYIWCKLHLLQGFVAVIVHENSLSPPSVAFNTSSRDAQRYGVLRPASVSNNENQKMQPYNQIMFPSKNIQQSGVATPGSCKKSWRSYAT</sequence>
<evidence type="ECO:0000313" key="2">
    <source>
        <dbReference type="EMBL" id="KAF9591465.1"/>
    </source>
</evidence>